<evidence type="ECO:0000256" key="2">
    <source>
        <dbReference type="ARBA" id="ARBA00010752"/>
    </source>
</evidence>
<comment type="subcellular location">
    <subcellularLocation>
        <location evidence="1 10">Cytoplasm</location>
    </subcellularLocation>
</comment>
<keyword evidence="7 10" id="KW-0235">DNA replication</keyword>
<evidence type="ECO:0000256" key="10">
    <source>
        <dbReference type="PIRNR" id="PIRNR000804"/>
    </source>
</evidence>
<reference evidence="14 15" key="1">
    <citation type="submission" date="2019-10" db="EMBL/GenBank/DDBJ databases">
        <title>Whole-genome sequence of the purple nonsulfur photosynthetic bacterium Rhodocyclus tenuis.</title>
        <authorList>
            <person name="Kyndt J.A."/>
            <person name="Meyer T.E."/>
        </authorList>
    </citation>
    <scope>NUCLEOTIDE SEQUENCE [LARGE SCALE GENOMIC DNA]</scope>
    <source>
        <strain evidence="14 15">DSM 110</strain>
    </source>
</reference>
<comment type="function">
    <text evidence="10">Confers DNA tethering and processivity to DNA polymerases and other proteins. Acts as a clamp, forming a ring around DNA (a reaction catalyzed by the clamp-loading complex) which diffuses in an ATP-independent manner freely and bidirectionally along dsDNA. Initially characterized for its ability to contact the catalytic subunit of DNA polymerase III (Pol III), a complex, multichain enzyme responsible for most of the replicative synthesis in bacteria; Pol III exhibits 3'-5' exonuclease proofreading activity. The beta chain is required for initiation of replication as well as for processivity of DNA replication.</text>
</comment>
<evidence type="ECO:0000259" key="12">
    <source>
        <dbReference type="Pfam" id="PF02767"/>
    </source>
</evidence>
<keyword evidence="8 10" id="KW-0239">DNA-directed DNA polymerase</keyword>
<dbReference type="InterPro" id="IPR022637">
    <property type="entry name" value="DNA_polIII_beta_cen"/>
</dbReference>
<evidence type="ECO:0000256" key="9">
    <source>
        <dbReference type="ARBA" id="ARBA00023125"/>
    </source>
</evidence>
<evidence type="ECO:0000313" key="15">
    <source>
        <dbReference type="Proteomes" id="UP000480275"/>
    </source>
</evidence>
<dbReference type="PIRSF" id="PIRSF000804">
    <property type="entry name" value="DNA_pol_III_b"/>
    <property type="match status" value="1"/>
</dbReference>
<evidence type="ECO:0000259" key="13">
    <source>
        <dbReference type="Pfam" id="PF02768"/>
    </source>
</evidence>
<feature type="domain" description="DNA polymerase III beta sliding clamp C-terminal" evidence="13">
    <location>
        <begin position="251"/>
        <end position="370"/>
    </location>
</feature>
<dbReference type="InterPro" id="IPR046938">
    <property type="entry name" value="DNA_clamp_sf"/>
</dbReference>
<evidence type="ECO:0000256" key="3">
    <source>
        <dbReference type="ARBA" id="ARBA00021035"/>
    </source>
</evidence>
<evidence type="ECO:0000256" key="8">
    <source>
        <dbReference type="ARBA" id="ARBA00022932"/>
    </source>
</evidence>
<keyword evidence="9" id="KW-0238">DNA-binding</keyword>
<feature type="domain" description="DNA polymerase III beta sliding clamp N-terminal" evidence="11">
    <location>
        <begin position="6"/>
        <end position="119"/>
    </location>
</feature>
<dbReference type="Gene3D" id="3.70.10.10">
    <property type="match status" value="1"/>
</dbReference>
<accession>A0A6L5JYI9</accession>
<dbReference type="GO" id="GO:0005737">
    <property type="term" value="C:cytoplasm"/>
    <property type="evidence" value="ECO:0007669"/>
    <property type="project" value="UniProtKB-SubCell"/>
</dbReference>
<dbReference type="Proteomes" id="UP000480275">
    <property type="component" value="Unassembled WGS sequence"/>
</dbReference>
<dbReference type="PANTHER" id="PTHR30478:SF0">
    <property type="entry name" value="BETA SLIDING CLAMP"/>
    <property type="match status" value="1"/>
</dbReference>
<keyword evidence="4 10" id="KW-0963">Cytoplasm</keyword>
<dbReference type="GO" id="GO:0008408">
    <property type="term" value="F:3'-5' exonuclease activity"/>
    <property type="evidence" value="ECO:0007669"/>
    <property type="project" value="InterPro"/>
</dbReference>
<dbReference type="GO" id="GO:0003887">
    <property type="term" value="F:DNA-directed DNA polymerase activity"/>
    <property type="evidence" value="ECO:0007669"/>
    <property type="project" value="UniProtKB-UniRule"/>
</dbReference>
<evidence type="ECO:0000256" key="6">
    <source>
        <dbReference type="ARBA" id="ARBA00022695"/>
    </source>
</evidence>
<dbReference type="GO" id="GO:0003677">
    <property type="term" value="F:DNA binding"/>
    <property type="evidence" value="ECO:0007669"/>
    <property type="project" value="UniProtKB-UniRule"/>
</dbReference>
<gene>
    <name evidence="14" type="ORF">GHK24_11540</name>
</gene>
<name>A0A6L5JYI9_RHOTE</name>
<dbReference type="OrthoDB" id="8421503at2"/>
<dbReference type="SMART" id="SM00480">
    <property type="entry name" value="POL3Bc"/>
    <property type="match status" value="1"/>
</dbReference>
<dbReference type="AlphaFoldDB" id="A0A6L5JYI9"/>
<dbReference type="NCBIfam" id="TIGR00663">
    <property type="entry name" value="dnan"/>
    <property type="match status" value="1"/>
</dbReference>
<comment type="caution">
    <text evidence="14">The sequence shown here is derived from an EMBL/GenBank/DDBJ whole genome shotgun (WGS) entry which is preliminary data.</text>
</comment>
<dbReference type="InterPro" id="IPR022634">
    <property type="entry name" value="DNA_polIII_beta_N"/>
</dbReference>
<dbReference type="Gene3D" id="3.10.150.10">
    <property type="entry name" value="DNA Polymerase III, subunit A, domain 2"/>
    <property type="match status" value="1"/>
</dbReference>
<evidence type="ECO:0000256" key="5">
    <source>
        <dbReference type="ARBA" id="ARBA00022679"/>
    </source>
</evidence>
<evidence type="ECO:0000259" key="11">
    <source>
        <dbReference type="Pfam" id="PF00712"/>
    </source>
</evidence>
<dbReference type="GO" id="GO:0006271">
    <property type="term" value="P:DNA strand elongation involved in DNA replication"/>
    <property type="evidence" value="ECO:0007669"/>
    <property type="project" value="TreeGrafter"/>
</dbReference>
<evidence type="ECO:0000313" key="14">
    <source>
        <dbReference type="EMBL" id="MQY52405.1"/>
    </source>
</evidence>
<proteinExistence type="inferred from homology"/>
<comment type="similarity">
    <text evidence="2 10">Belongs to the beta sliding clamp family.</text>
</comment>
<keyword evidence="5 10" id="KW-0808">Transferase</keyword>
<evidence type="ECO:0000256" key="1">
    <source>
        <dbReference type="ARBA" id="ARBA00004496"/>
    </source>
</evidence>
<dbReference type="GO" id="GO:0009360">
    <property type="term" value="C:DNA polymerase III complex"/>
    <property type="evidence" value="ECO:0007669"/>
    <property type="project" value="InterPro"/>
</dbReference>
<dbReference type="SUPFAM" id="SSF55979">
    <property type="entry name" value="DNA clamp"/>
    <property type="match status" value="3"/>
</dbReference>
<keyword evidence="6 10" id="KW-0548">Nucleotidyltransferase</keyword>
<evidence type="ECO:0000256" key="7">
    <source>
        <dbReference type="ARBA" id="ARBA00022705"/>
    </source>
</evidence>
<comment type="subunit">
    <text evidence="10">Forms a ring-shaped head-to-tail homodimer around DNA.</text>
</comment>
<dbReference type="Pfam" id="PF02767">
    <property type="entry name" value="DNA_pol3_beta_2"/>
    <property type="match status" value="1"/>
</dbReference>
<evidence type="ECO:0000256" key="4">
    <source>
        <dbReference type="ARBA" id="ARBA00022490"/>
    </source>
</evidence>
<dbReference type="Pfam" id="PF02768">
    <property type="entry name" value="DNA_pol3_beta_3"/>
    <property type="match status" value="1"/>
</dbReference>
<protein>
    <recommendedName>
        <fullName evidence="3 10">Beta sliding clamp</fullName>
    </recommendedName>
</protein>
<dbReference type="EMBL" id="WIXJ01000010">
    <property type="protein sequence ID" value="MQY52405.1"/>
    <property type="molecule type" value="Genomic_DNA"/>
</dbReference>
<feature type="domain" description="DNA polymerase III beta sliding clamp central" evidence="12">
    <location>
        <begin position="131"/>
        <end position="248"/>
    </location>
</feature>
<sequence length="371" mass="40594">MLLVKTQRDALLAPLQSVSGIVERKHTLPILSNVLLEKRGDALTLLATDIEIQITTTATGAGDGEGSVTVGARKLQDILRSLPDSAEVSLILEDRRLQVRAGRSRFSLQTLPAEDFPRMALADGQAKSFTVTQKQFRRLLAQTQYSMAAQDVRYYLNGLLLIVDGAELRAVATDGHRLAFASMSLDGALPGDTPRQELILPRKTVLELNRQLADSDEPLELAMTANQIRFTFGSTVLVSKLIDGKFPDFQRVIPASLRNTVTLNRAALLQSMVRAAILTNEKFRGVRLLLSAGSLKIIAANAEQEEALEEIEVDYSGDALDVGFNVGYLLDVLNNSIVDTVQLGFNDANSSSLITLPGDDRFKYVVMPMRI</sequence>
<organism evidence="14 15">
    <name type="scientific">Rhodocyclus tenuis</name>
    <name type="common">Rhodospirillum tenue</name>
    <dbReference type="NCBI Taxonomy" id="1066"/>
    <lineage>
        <taxon>Bacteria</taxon>
        <taxon>Pseudomonadati</taxon>
        <taxon>Pseudomonadota</taxon>
        <taxon>Betaproteobacteria</taxon>
        <taxon>Rhodocyclales</taxon>
        <taxon>Rhodocyclaceae</taxon>
        <taxon>Rhodocyclus</taxon>
    </lineage>
</organism>
<dbReference type="CDD" id="cd00140">
    <property type="entry name" value="beta_clamp"/>
    <property type="match status" value="1"/>
</dbReference>
<dbReference type="PANTHER" id="PTHR30478">
    <property type="entry name" value="DNA POLYMERASE III SUBUNIT BETA"/>
    <property type="match status" value="1"/>
</dbReference>
<dbReference type="Pfam" id="PF00712">
    <property type="entry name" value="DNA_pol3_beta"/>
    <property type="match status" value="1"/>
</dbReference>
<dbReference type="InterPro" id="IPR022635">
    <property type="entry name" value="DNA_polIII_beta_C"/>
</dbReference>
<dbReference type="InterPro" id="IPR001001">
    <property type="entry name" value="DNA_polIII_beta"/>
</dbReference>